<comment type="caution">
    <text evidence="2">The sequence shown here is derived from an EMBL/GenBank/DDBJ whole genome shotgun (WGS) entry which is preliminary data.</text>
</comment>
<keyword evidence="1" id="KW-0812">Transmembrane</keyword>
<gene>
    <name evidence="2" type="ORF">SDC9_77442</name>
</gene>
<evidence type="ECO:0000256" key="1">
    <source>
        <dbReference type="SAM" id="Phobius"/>
    </source>
</evidence>
<reference evidence="2" key="1">
    <citation type="submission" date="2019-08" db="EMBL/GenBank/DDBJ databases">
        <authorList>
            <person name="Kucharzyk K."/>
            <person name="Murdoch R.W."/>
            <person name="Higgins S."/>
            <person name="Loffler F."/>
        </authorList>
    </citation>
    <scope>NUCLEOTIDE SEQUENCE</scope>
</reference>
<keyword evidence="1" id="KW-1133">Transmembrane helix</keyword>
<sequence>MGFSTFDSFNDAMFTIVPVFIGIVFVIVIGLIIYRLVQSADRWRRNNASPILTVDATVVTKRADVHSYHHAATANAGAMHDYTNTQYFVTFQVPSGDRMELNVSDAEFGMLAEQDQGKLTFQGTRYLGFERTIS</sequence>
<name>A0A644YQX5_9ZZZZ</name>
<keyword evidence="1" id="KW-0472">Membrane</keyword>
<feature type="transmembrane region" description="Helical" evidence="1">
    <location>
        <begin position="12"/>
        <end position="37"/>
    </location>
</feature>
<dbReference type="EMBL" id="VSSQ01005919">
    <property type="protein sequence ID" value="MPM30890.1"/>
    <property type="molecule type" value="Genomic_DNA"/>
</dbReference>
<dbReference type="Gene3D" id="2.40.50.660">
    <property type="match status" value="1"/>
</dbReference>
<protein>
    <recommendedName>
        <fullName evidence="3">DUF2500 domain-containing protein</fullName>
    </recommendedName>
</protein>
<evidence type="ECO:0008006" key="3">
    <source>
        <dbReference type="Google" id="ProtNLM"/>
    </source>
</evidence>
<accession>A0A644YQX5</accession>
<dbReference type="AlphaFoldDB" id="A0A644YQX5"/>
<dbReference type="InterPro" id="IPR019635">
    <property type="entry name" value="DUF2500"/>
</dbReference>
<organism evidence="2">
    <name type="scientific">bioreactor metagenome</name>
    <dbReference type="NCBI Taxonomy" id="1076179"/>
    <lineage>
        <taxon>unclassified sequences</taxon>
        <taxon>metagenomes</taxon>
        <taxon>ecological metagenomes</taxon>
    </lineage>
</organism>
<dbReference type="Pfam" id="PF10694">
    <property type="entry name" value="DUF2500"/>
    <property type="match status" value="1"/>
</dbReference>
<evidence type="ECO:0000313" key="2">
    <source>
        <dbReference type="EMBL" id="MPM30890.1"/>
    </source>
</evidence>
<proteinExistence type="predicted"/>